<reference evidence="1" key="1">
    <citation type="journal article" date="2014" name="Front. Microbiol.">
        <title>High frequency of phylogenetically diverse reductive dehalogenase-homologous genes in deep subseafloor sedimentary metagenomes.</title>
        <authorList>
            <person name="Kawai M."/>
            <person name="Futagami T."/>
            <person name="Toyoda A."/>
            <person name="Takaki Y."/>
            <person name="Nishi S."/>
            <person name="Hori S."/>
            <person name="Arai W."/>
            <person name="Tsubouchi T."/>
            <person name="Morono Y."/>
            <person name="Uchiyama I."/>
            <person name="Ito T."/>
            <person name="Fujiyama A."/>
            <person name="Inagaki F."/>
            <person name="Takami H."/>
        </authorList>
    </citation>
    <scope>NUCLEOTIDE SEQUENCE</scope>
    <source>
        <strain evidence="1">Expedition CK06-06</strain>
    </source>
</reference>
<gene>
    <name evidence="1" type="ORF">S03H2_14341</name>
</gene>
<name>X1GFE4_9ZZZZ</name>
<accession>X1GFE4</accession>
<dbReference type="AlphaFoldDB" id="X1GFE4"/>
<organism evidence="1">
    <name type="scientific">marine sediment metagenome</name>
    <dbReference type="NCBI Taxonomy" id="412755"/>
    <lineage>
        <taxon>unclassified sequences</taxon>
        <taxon>metagenomes</taxon>
        <taxon>ecological metagenomes</taxon>
    </lineage>
</organism>
<comment type="caution">
    <text evidence="1">The sequence shown here is derived from an EMBL/GenBank/DDBJ whole genome shotgun (WGS) entry which is preliminary data.</text>
</comment>
<dbReference type="EMBL" id="BARU01007277">
    <property type="protein sequence ID" value="GAH43515.1"/>
    <property type="molecule type" value="Genomic_DNA"/>
</dbReference>
<feature type="non-terminal residue" evidence="1">
    <location>
        <position position="170"/>
    </location>
</feature>
<proteinExistence type="predicted"/>
<sequence length="170" mass="19247">MPFDLPVDLKLIGAAESIVNTLAHEGEYFYQRFSAQTGEYLSRISDLEMEARRNEDGCYSPTQWMDLHDRSTSTVSGAQEVHSDGRRARSVLRHAMHTVWTQLKRSGDDNDGTPIEGAILSPRENTCPEVRSLRELKDAIEIRFGILYEGVNQIRGEIRKLNAIKGRIQA</sequence>
<protein>
    <submittedName>
        <fullName evidence="1">Uncharacterized protein</fullName>
    </submittedName>
</protein>
<evidence type="ECO:0000313" key="1">
    <source>
        <dbReference type="EMBL" id="GAH43515.1"/>
    </source>
</evidence>